<name>A0A4C1Y286_EUMVA</name>
<dbReference type="Proteomes" id="UP000299102">
    <property type="component" value="Unassembled WGS sequence"/>
</dbReference>
<reference evidence="1 2" key="1">
    <citation type="journal article" date="2019" name="Commun. Biol.">
        <title>The bagworm genome reveals a unique fibroin gene that provides high tensile strength.</title>
        <authorList>
            <person name="Kono N."/>
            <person name="Nakamura H."/>
            <person name="Ohtoshi R."/>
            <person name="Tomita M."/>
            <person name="Numata K."/>
            <person name="Arakawa K."/>
        </authorList>
    </citation>
    <scope>NUCLEOTIDE SEQUENCE [LARGE SCALE GENOMIC DNA]</scope>
</reference>
<dbReference type="AlphaFoldDB" id="A0A4C1Y286"/>
<dbReference type="EMBL" id="BGZK01001047">
    <property type="protein sequence ID" value="GBP69630.1"/>
    <property type="molecule type" value="Genomic_DNA"/>
</dbReference>
<keyword evidence="2" id="KW-1185">Reference proteome</keyword>
<evidence type="ECO:0000313" key="1">
    <source>
        <dbReference type="EMBL" id="GBP69630.1"/>
    </source>
</evidence>
<protein>
    <submittedName>
        <fullName evidence="1">Uncharacterized protein</fullName>
    </submittedName>
</protein>
<proteinExistence type="predicted"/>
<comment type="caution">
    <text evidence="1">The sequence shown here is derived from an EMBL/GenBank/DDBJ whole genome shotgun (WGS) entry which is preliminary data.</text>
</comment>
<gene>
    <name evidence="1" type="ORF">EVAR_44674_1</name>
</gene>
<sequence length="157" mass="17570">MKNAFEAATSHTPGHATAIPCSTDQNFRKSVGGPLVDFDFRNRLTLVDPELDGARHVGKVYVDGTTRRRFAESFCLGAGRRRGRVPLEGDRGPGGVLFVSRGVGHGALPLVEHLHPGEYHRRERDRRVRSGLRRANERLESPARRKLDYGRRPYALC</sequence>
<organism evidence="1 2">
    <name type="scientific">Eumeta variegata</name>
    <name type="common">Bagworm moth</name>
    <name type="synonym">Eumeta japonica</name>
    <dbReference type="NCBI Taxonomy" id="151549"/>
    <lineage>
        <taxon>Eukaryota</taxon>
        <taxon>Metazoa</taxon>
        <taxon>Ecdysozoa</taxon>
        <taxon>Arthropoda</taxon>
        <taxon>Hexapoda</taxon>
        <taxon>Insecta</taxon>
        <taxon>Pterygota</taxon>
        <taxon>Neoptera</taxon>
        <taxon>Endopterygota</taxon>
        <taxon>Lepidoptera</taxon>
        <taxon>Glossata</taxon>
        <taxon>Ditrysia</taxon>
        <taxon>Tineoidea</taxon>
        <taxon>Psychidae</taxon>
        <taxon>Oiketicinae</taxon>
        <taxon>Eumeta</taxon>
    </lineage>
</organism>
<evidence type="ECO:0000313" key="2">
    <source>
        <dbReference type="Proteomes" id="UP000299102"/>
    </source>
</evidence>
<accession>A0A4C1Y286</accession>